<protein>
    <submittedName>
        <fullName evidence="2">Uncharacterized protein</fullName>
    </submittedName>
</protein>
<dbReference type="Proteomes" id="UP001212841">
    <property type="component" value="Unassembled WGS sequence"/>
</dbReference>
<evidence type="ECO:0000313" key="2">
    <source>
        <dbReference type="EMBL" id="KAJ3030937.1"/>
    </source>
</evidence>
<sequence>MTDSSLERGIPGSFPPNRDDLVETADSLPPALATEETPLLAAIAQTIAKPARLTYLDDLRGLLMILQSIDHARMFLSRIVIPHENWYEMPDYKGNLYHLLVRFVT</sequence>
<dbReference type="EMBL" id="JADGJD010002595">
    <property type="protein sequence ID" value="KAJ3030937.1"/>
    <property type="molecule type" value="Genomic_DNA"/>
</dbReference>
<gene>
    <name evidence="2" type="ORF">HK097_005531</name>
</gene>
<accession>A0AAD5WYC9</accession>
<comment type="caution">
    <text evidence="2">The sequence shown here is derived from an EMBL/GenBank/DDBJ whole genome shotgun (WGS) entry which is preliminary data.</text>
</comment>
<evidence type="ECO:0000313" key="3">
    <source>
        <dbReference type="Proteomes" id="UP001212841"/>
    </source>
</evidence>
<organism evidence="2 3">
    <name type="scientific">Rhizophlyctis rosea</name>
    <dbReference type="NCBI Taxonomy" id="64517"/>
    <lineage>
        <taxon>Eukaryota</taxon>
        <taxon>Fungi</taxon>
        <taxon>Fungi incertae sedis</taxon>
        <taxon>Chytridiomycota</taxon>
        <taxon>Chytridiomycota incertae sedis</taxon>
        <taxon>Chytridiomycetes</taxon>
        <taxon>Rhizophlyctidales</taxon>
        <taxon>Rhizophlyctidaceae</taxon>
        <taxon>Rhizophlyctis</taxon>
    </lineage>
</organism>
<proteinExistence type="predicted"/>
<reference evidence="2" key="1">
    <citation type="submission" date="2020-05" db="EMBL/GenBank/DDBJ databases">
        <title>Phylogenomic resolution of chytrid fungi.</title>
        <authorList>
            <person name="Stajich J.E."/>
            <person name="Amses K."/>
            <person name="Simmons R."/>
            <person name="Seto K."/>
            <person name="Myers J."/>
            <person name="Bonds A."/>
            <person name="Quandt C.A."/>
            <person name="Barry K."/>
            <person name="Liu P."/>
            <person name="Grigoriev I."/>
            <person name="Longcore J.E."/>
            <person name="James T.Y."/>
        </authorList>
    </citation>
    <scope>NUCLEOTIDE SEQUENCE</scope>
    <source>
        <strain evidence="2">JEL0318</strain>
    </source>
</reference>
<feature type="non-terminal residue" evidence="2">
    <location>
        <position position="1"/>
    </location>
</feature>
<name>A0AAD5WYC9_9FUNG</name>
<feature type="region of interest" description="Disordered" evidence="1">
    <location>
        <begin position="1"/>
        <end position="21"/>
    </location>
</feature>
<evidence type="ECO:0000256" key="1">
    <source>
        <dbReference type="SAM" id="MobiDB-lite"/>
    </source>
</evidence>
<dbReference type="AlphaFoldDB" id="A0AAD5WYC9"/>
<keyword evidence="3" id="KW-1185">Reference proteome</keyword>